<comment type="caution">
    <text evidence="1">The sequence shown here is derived from an EMBL/GenBank/DDBJ whole genome shotgun (WGS) entry which is preliminary data.</text>
</comment>
<reference evidence="1 2" key="1">
    <citation type="submission" date="2019-11" db="EMBL/GenBank/DDBJ databases">
        <title>Draft genome sequence of Blautia luti DSM 14534T, isolated from human stool.</title>
        <authorList>
            <person name="Ortiz R."/>
            <person name="Melis-Arcos F."/>
            <person name="Covarrubias P."/>
            <person name="Cardenas J.P."/>
            <person name="Perez-Donoso J."/>
            <person name="Almonacid D."/>
        </authorList>
    </citation>
    <scope>NUCLEOTIDE SEQUENCE [LARGE SCALE GENOMIC DNA]</scope>
    <source>
        <strain evidence="1 2">DSM 14534</strain>
    </source>
</reference>
<dbReference type="RefSeq" id="WP_118509336.1">
    <property type="nucleotide sequence ID" value="NZ_WMBC01000019.1"/>
</dbReference>
<dbReference type="Gene3D" id="1.10.10.1150">
    <property type="entry name" value="Coenzyme PQQ synthesis protein D (PqqD)"/>
    <property type="match status" value="1"/>
</dbReference>
<name>A0A844GNL7_9FIRM</name>
<dbReference type="EMBL" id="WMBC01000019">
    <property type="protein sequence ID" value="MTD62762.1"/>
    <property type="molecule type" value="Genomic_DNA"/>
</dbReference>
<dbReference type="InterPro" id="IPR008792">
    <property type="entry name" value="PQQD"/>
</dbReference>
<gene>
    <name evidence="1" type="ORF">GKZ57_16375</name>
</gene>
<evidence type="ECO:0000313" key="2">
    <source>
        <dbReference type="Proteomes" id="UP000437824"/>
    </source>
</evidence>
<accession>A0A844GNL7</accession>
<evidence type="ECO:0000313" key="1">
    <source>
        <dbReference type="EMBL" id="MTD62762.1"/>
    </source>
</evidence>
<dbReference type="Pfam" id="PF05402">
    <property type="entry name" value="PqqD"/>
    <property type="match status" value="1"/>
</dbReference>
<dbReference type="InterPro" id="IPR041881">
    <property type="entry name" value="PqqD_sf"/>
</dbReference>
<protein>
    <submittedName>
        <fullName evidence="1">PqqD family peptide modification chaperone</fullName>
    </submittedName>
</protein>
<dbReference type="AlphaFoldDB" id="A0A844GNL7"/>
<organism evidence="1 2">
    <name type="scientific">Blautia luti DSM 14534 = JCM 17040</name>
    <dbReference type="NCBI Taxonomy" id="649762"/>
    <lineage>
        <taxon>Bacteria</taxon>
        <taxon>Bacillati</taxon>
        <taxon>Bacillota</taxon>
        <taxon>Clostridia</taxon>
        <taxon>Lachnospirales</taxon>
        <taxon>Lachnospiraceae</taxon>
        <taxon>Blautia</taxon>
    </lineage>
</organism>
<dbReference type="Proteomes" id="UP000437824">
    <property type="component" value="Unassembled WGS sequence"/>
</dbReference>
<proteinExistence type="predicted"/>
<sequence>MKNNKKKEQQINYLDLIPERSGQLRWHEDIRGKMVLEIENKGAFNTIAQKLFNKPRYTKIHLDQNGTFIWPLIDGKKTVAEIAALVKEEFGEKAEPLYPRIVKYFQIMESYHFVDFINKPKK</sequence>